<protein>
    <submittedName>
        <fullName evidence="2">Uncharacterized protein</fullName>
    </submittedName>
</protein>
<name>A0A174WCM7_FLAPL</name>
<dbReference type="AlphaFoldDB" id="A0A174WCM7"/>
<organism evidence="2 3">
    <name type="scientific">Flavonifractor plautii</name>
    <name type="common">Fusobacterium plautii</name>
    <dbReference type="NCBI Taxonomy" id="292800"/>
    <lineage>
        <taxon>Bacteria</taxon>
        <taxon>Bacillati</taxon>
        <taxon>Bacillota</taxon>
        <taxon>Clostridia</taxon>
        <taxon>Eubacteriales</taxon>
        <taxon>Oscillospiraceae</taxon>
        <taxon>Flavonifractor</taxon>
    </lineage>
</organism>
<reference evidence="2 3" key="1">
    <citation type="submission" date="2015-09" db="EMBL/GenBank/DDBJ databases">
        <authorList>
            <consortium name="Pathogen Informatics"/>
        </authorList>
    </citation>
    <scope>NUCLEOTIDE SEQUENCE [LARGE SCALE GENOMIC DNA]</scope>
    <source>
        <strain evidence="2 3">2789STDY5608854</strain>
    </source>
</reference>
<evidence type="ECO:0000256" key="1">
    <source>
        <dbReference type="SAM" id="MobiDB-lite"/>
    </source>
</evidence>
<sequence>MGQQVKKHGARQKKGERGTGEKQEKGTERAGAKITEDQQSFPVGALHKRPQEGNGQQGGRLVRVKKRPDAPRLPVRSST</sequence>
<feature type="region of interest" description="Disordered" evidence="1">
    <location>
        <begin position="1"/>
        <end position="79"/>
    </location>
</feature>
<evidence type="ECO:0000313" key="3">
    <source>
        <dbReference type="Proteomes" id="UP000095746"/>
    </source>
</evidence>
<dbReference type="Proteomes" id="UP000095746">
    <property type="component" value="Unassembled WGS sequence"/>
</dbReference>
<dbReference type="EMBL" id="CYZT01001068">
    <property type="protein sequence ID" value="CUQ40879.1"/>
    <property type="molecule type" value="Genomic_DNA"/>
</dbReference>
<gene>
    <name evidence="2" type="ORF">ERS852411_04372</name>
</gene>
<proteinExistence type="predicted"/>
<accession>A0A174WCM7</accession>
<evidence type="ECO:0000313" key="2">
    <source>
        <dbReference type="EMBL" id="CUQ40879.1"/>
    </source>
</evidence>
<feature type="compositionally biased region" description="Basic residues" evidence="1">
    <location>
        <begin position="1"/>
        <end position="12"/>
    </location>
</feature>
<feature type="compositionally biased region" description="Basic and acidic residues" evidence="1">
    <location>
        <begin position="13"/>
        <end position="36"/>
    </location>
</feature>